<dbReference type="AlphaFoldDB" id="A0A8X6SH57"/>
<reference evidence="2" key="1">
    <citation type="submission" date="2020-08" db="EMBL/GenBank/DDBJ databases">
        <title>Multicomponent nature underlies the extraordinary mechanical properties of spider dragline silk.</title>
        <authorList>
            <person name="Kono N."/>
            <person name="Nakamura H."/>
            <person name="Mori M."/>
            <person name="Yoshida Y."/>
            <person name="Ohtoshi R."/>
            <person name="Malay A.D."/>
            <person name="Moran D.A.P."/>
            <person name="Tomita M."/>
            <person name="Numata K."/>
            <person name="Arakawa K."/>
        </authorList>
    </citation>
    <scope>NUCLEOTIDE SEQUENCE</scope>
</reference>
<feature type="compositionally biased region" description="Basic and acidic residues" evidence="1">
    <location>
        <begin position="85"/>
        <end position="97"/>
    </location>
</feature>
<accession>A0A8X6SH57</accession>
<evidence type="ECO:0000313" key="2">
    <source>
        <dbReference type="EMBL" id="GFY13226.1"/>
    </source>
</evidence>
<feature type="region of interest" description="Disordered" evidence="1">
    <location>
        <begin position="1"/>
        <end position="106"/>
    </location>
</feature>
<organism evidence="2 3">
    <name type="scientific">Trichonephila clavipes</name>
    <name type="common">Golden silk orbweaver</name>
    <name type="synonym">Nephila clavipes</name>
    <dbReference type="NCBI Taxonomy" id="2585209"/>
    <lineage>
        <taxon>Eukaryota</taxon>
        <taxon>Metazoa</taxon>
        <taxon>Ecdysozoa</taxon>
        <taxon>Arthropoda</taxon>
        <taxon>Chelicerata</taxon>
        <taxon>Arachnida</taxon>
        <taxon>Araneae</taxon>
        <taxon>Araneomorphae</taxon>
        <taxon>Entelegynae</taxon>
        <taxon>Araneoidea</taxon>
        <taxon>Nephilidae</taxon>
        <taxon>Trichonephila</taxon>
    </lineage>
</organism>
<proteinExistence type="predicted"/>
<protein>
    <submittedName>
        <fullName evidence="2">Uncharacterized protein</fullName>
    </submittedName>
</protein>
<gene>
    <name evidence="2" type="ORF">TNCV_2334901</name>
</gene>
<name>A0A8X6SH57_TRICX</name>
<evidence type="ECO:0000256" key="1">
    <source>
        <dbReference type="SAM" id="MobiDB-lite"/>
    </source>
</evidence>
<sequence length="146" mass="16946">MIRKEGRPTQITIREVCRHPSDRTNKLKKETEGRRRTMDRLQPEDPGTVQLRKGHSSQAGSRKEGPYPAMYGIEENRPGNLAPDLQKEQYKQRRDQSSPEETNLGVKVPTTCHIIVSSDKVDRILRRIEQAEGPHWKHSRKMLKEL</sequence>
<keyword evidence="3" id="KW-1185">Reference proteome</keyword>
<comment type="caution">
    <text evidence="2">The sequence shown here is derived from an EMBL/GenBank/DDBJ whole genome shotgun (WGS) entry which is preliminary data.</text>
</comment>
<feature type="compositionally biased region" description="Basic and acidic residues" evidence="1">
    <location>
        <begin position="15"/>
        <end position="43"/>
    </location>
</feature>
<dbReference type="Proteomes" id="UP000887159">
    <property type="component" value="Unassembled WGS sequence"/>
</dbReference>
<evidence type="ECO:0000313" key="3">
    <source>
        <dbReference type="Proteomes" id="UP000887159"/>
    </source>
</evidence>
<dbReference type="EMBL" id="BMAU01021321">
    <property type="protein sequence ID" value="GFY13226.1"/>
    <property type="molecule type" value="Genomic_DNA"/>
</dbReference>